<gene>
    <name evidence="1" type="ORF">BKA15_003504</name>
</gene>
<dbReference type="EMBL" id="JACCBU010000001">
    <property type="protein sequence ID" value="NYE72175.1"/>
    <property type="molecule type" value="Genomic_DNA"/>
</dbReference>
<name>A0A7Y9I8S2_9ACTN</name>
<dbReference type="AlphaFoldDB" id="A0A7Y9I8S2"/>
<keyword evidence="2" id="KW-1185">Reference proteome</keyword>
<evidence type="ECO:0000313" key="1">
    <source>
        <dbReference type="EMBL" id="NYE72175.1"/>
    </source>
</evidence>
<reference evidence="1 2" key="1">
    <citation type="submission" date="2020-07" db="EMBL/GenBank/DDBJ databases">
        <title>Sequencing the genomes of 1000 actinobacteria strains.</title>
        <authorList>
            <person name="Klenk H.-P."/>
        </authorList>
    </citation>
    <scope>NUCLEOTIDE SEQUENCE [LARGE SCALE GENOMIC DNA]</scope>
    <source>
        <strain evidence="1 2">DSM 22083</strain>
    </source>
</reference>
<sequence length="392" mass="43585">MITDELITGIDEQIVFRYAVDGVSWFQTRADRLPDGSVLMLLQEIIDNDNYLGSHWTRTGDGGATWSRPEPIPSLARIDHGGGLEESILDVTPGLHPQTGTVIAMGQNTWYQDGALRTPLQDRYIFYAVRDPGGTWGPRRKLDWGHPEATASQSCGCGQRLVLPDGDVLVPLSCSPYGRRDRAATTLRCGFDGEQLTVREHGRILRHPVDRGLLEPSLALFHDQFLLTIRAEDGLAYVSRSVDGLDWADPRPWTYDDGEPLPTTTTQQQWLTHSDGLYLCYTRQTPDNPAVPRHRAPLFLARVDPGTLRLIRATERIAVRMRGDGRAVPNTVPMLGNFATVAASPDESWITVGEHNPRTGFDGDTIVARIRWSRPNRLVTRERGKSGPPDPA</sequence>
<organism evidence="1 2">
    <name type="scientific">Microlunatus parietis</name>
    <dbReference type="NCBI Taxonomy" id="682979"/>
    <lineage>
        <taxon>Bacteria</taxon>
        <taxon>Bacillati</taxon>
        <taxon>Actinomycetota</taxon>
        <taxon>Actinomycetes</taxon>
        <taxon>Propionibacteriales</taxon>
        <taxon>Propionibacteriaceae</taxon>
        <taxon>Microlunatus</taxon>
    </lineage>
</organism>
<dbReference type="Gene3D" id="2.120.10.10">
    <property type="match status" value="1"/>
</dbReference>
<dbReference type="CDD" id="cd15482">
    <property type="entry name" value="Sialidase_non-viral"/>
    <property type="match status" value="1"/>
</dbReference>
<comment type="caution">
    <text evidence="1">The sequence shown here is derived from an EMBL/GenBank/DDBJ whole genome shotgun (WGS) entry which is preliminary data.</text>
</comment>
<dbReference type="SUPFAM" id="SSF50939">
    <property type="entry name" value="Sialidases"/>
    <property type="match status" value="1"/>
</dbReference>
<evidence type="ECO:0008006" key="3">
    <source>
        <dbReference type="Google" id="ProtNLM"/>
    </source>
</evidence>
<dbReference type="RefSeq" id="WP_179752816.1">
    <property type="nucleotide sequence ID" value="NZ_JACCBU010000001.1"/>
</dbReference>
<proteinExistence type="predicted"/>
<evidence type="ECO:0000313" key="2">
    <source>
        <dbReference type="Proteomes" id="UP000569914"/>
    </source>
</evidence>
<dbReference type="InterPro" id="IPR036278">
    <property type="entry name" value="Sialidase_sf"/>
</dbReference>
<dbReference type="Proteomes" id="UP000569914">
    <property type="component" value="Unassembled WGS sequence"/>
</dbReference>
<protein>
    <recommendedName>
        <fullName evidence="3">BNR repeat-like domain-containing protein</fullName>
    </recommendedName>
</protein>
<accession>A0A7Y9I8S2</accession>